<reference evidence="9" key="1">
    <citation type="journal article" date="2019" name="Int. J. Syst. Evol. Microbiol.">
        <title>The Global Catalogue of Microorganisms (GCM) 10K type strain sequencing project: providing services to taxonomists for standard genome sequencing and annotation.</title>
        <authorList>
            <consortium name="The Broad Institute Genomics Platform"/>
            <consortium name="The Broad Institute Genome Sequencing Center for Infectious Disease"/>
            <person name="Wu L."/>
            <person name="Ma J."/>
        </authorList>
    </citation>
    <scope>NUCLEOTIDE SEQUENCE [LARGE SCALE GENOMIC DNA]</scope>
    <source>
        <strain evidence="9">CGMCC 4.7289</strain>
    </source>
</reference>
<feature type="transmembrane region" description="Helical" evidence="7">
    <location>
        <begin position="177"/>
        <end position="199"/>
    </location>
</feature>
<evidence type="ECO:0000256" key="7">
    <source>
        <dbReference type="SAM" id="Phobius"/>
    </source>
</evidence>
<dbReference type="InterPro" id="IPR036259">
    <property type="entry name" value="MFS_trans_sf"/>
</dbReference>
<accession>A0ABV8LFH3</accession>
<feature type="transmembrane region" description="Helical" evidence="7">
    <location>
        <begin position="220"/>
        <end position="238"/>
    </location>
</feature>
<feature type="transmembrane region" description="Helical" evidence="7">
    <location>
        <begin position="30"/>
        <end position="52"/>
    </location>
</feature>
<evidence type="ECO:0000256" key="5">
    <source>
        <dbReference type="ARBA" id="ARBA00022989"/>
    </source>
</evidence>
<dbReference type="RefSeq" id="WP_253759458.1">
    <property type="nucleotide sequence ID" value="NZ_JAMZDZ010000001.1"/>
</dbReference>
<evidence type="ECO:0000313" key="9">
    <source>
        <dbReference type="Proteomes" id="UP001595816"/>
    </source>
</evidence>
<evidence type="ECO:0000256" key="4">
    <source>
        <dbReference type="ARBA" id="ARBA00022692"/>
    </source>
</evidence>
<feature type="transmembrane region" description="Helical" evidence="7">
    <location>
        <begin position="58"/>
        <end position="76"/>
    </location>
</feature>
<dbReference type="Pfam" id="PF07690">
    <property type="entry name" value="MFS_1"/>
    <property type="match status" value="1"/>
</dbReference>
<feature type="transmembrane region" description="Helical" evidence="7">
    <location>
        <begin position="258"/>
        <end position="277"/>
    </location>
</feature>
<feature type="transmembrane region" description="Helical" evidence="7">
    <location>
        <begin position="289"/>
        <end position="307"/>
    </location>
</feature>
<evidence type="ECO:0000256" key="6">
    <source>
        <dbReference type="ARBA" id="ARBA00023136"/>
    </source>
</evidence>
<keyword evidence="5 7" id="KW-1133">Transmembrane helix</keyword>
<proteinExistence type="predicted"/>
<dbReference type="PANTHER" id="PTHR23517:SF2">
    <property type="entry name" value="MULTIDRUG RESISTANCE PROTEIN MDTH"/>
    <property type="match status" value="1"/>
</dbReference>
<organism evidence="8 9">
    <name type="scientific">Hamadaea flava</name>
    <dbReference type="NCBI Taxonomy" id="1742688"/>
    <lineage>
        <taxon>Bacteria</taxon>
        <taxon>Bacillati</taxon>
        <taxon>Actinomycetota</taxon>
        <taxon>Actinomycetes</taxon>
        <taxon>Micromonosporales</taxon>
        <taxon>Micromonosporaceae</taxon>
        <taxon>Hamadaea</taxon>
    </lineage>
</organism>
<dbReference type="EMBL" id="JBHSAY010000003">
    <property type="protein sequence ID" value="MFC4129475.1"/>
    <property type="molecule type" value="Genomic_DNA"/>
</dbReference>
<evidence type="ECO:0000256" key="2">
    <source>
        <dbReference type="ARBA" id="ARBA00022448"/>
    </source>
</evidence>
<dbReference type="PANTHER" id="PTHR23517">
    <property type="entry name" value="RESISTANCE PROTEIN MDTM, PUTATIVE-RELATED-RELATED"/>
    <property type="match status" value="1"/>
</dbReference>
<keyword evidence="4 7" id="KW-0812">Transmembrane</keyword>
<dbReference type="SUPFAM" id="SSF103473">
    <property type="entry name" value="MFS general substrate transporter"/>
    <property type="match status" value="1"/>
</dbReference>
<gene>
    <name evidence="8" type="ORF">ACFOZ4_02515</name>
</gene>
<protein>
    <submittedName>
        <fullName evidence="8">MFS transporter</fullName>
    </submittedName>
</protein>
<dbReference type="Gene3D" id="1.20.1250.20">
    <property type="entry name" value="MFS general substrate transporter like domains"/>
    <property type="match status" value="1"/>
</dbReference>
<keyword evidence="3" id="KW-1003">Cell membrane</keyword>
<feature type="transmembrane region" description="Helical" evidence="7">
    <location>
        <begin position="153"/>
        <end position="171"/>
    </location>
</feature>
<comment type="caution">
    <text evidence="8">The sequence shown here is derived from an EMBL/GenBank/DDBJ whole genome shotgun (WGS) entry which is preliminary data.</text>
</comment>
<evidence type="ECO:0000313" key="8">
    <source>
        <dbReference type="EMBL" id="MFC4129475.1"/>
    </source>
</evidence>
<dbReference type="InterPro" id="IPR050171">
    <property type="entry name" value="MFS_Transporters"/>
</dbReference>
<feature type="transmembrane region" description="Helical" evidence="7">
    <location>
        <begin position="383"/>
        <end position="405"/>
    </location>
</feature>
<keyword evidence="6 7" id="KW-0472">Membrane</keyword>
<evidence type="ECO:0000256" key="1">
    <source>
        <dbReference type="ARBA" id="ARBA00004651"/>
    </source>
</evidence>
<keyword evidence="9" id="KW-1185">Reference proteome</keyword>
<keyword evidence="2" id="KW-0813">Transport</keyword>
<comment type="subcellular location">
    <subcellularLocation>
        <location evidence="1">Cell membrane</location>
        <topology evidence="1">Multi-pass membrane protein</topology>
    </subcellularLocation>
</comment>
<dbReference type="InterPro" id="IPR011701">
    <property type="entry name" value="MFS"/>
</dbReference>
<sequence length="424" mass="44261">MVESRTMGERLLNRILPPPGLPRRLAVQSAIIATGSGTFLTGSVVFFTQIVGLTPVQIGLGFSIVGGVGLVGSLPLGHLADRMGGKRAWVLGALGEAAAFACYPFARGFWSFVAVIVVASVADMLANGGRTVYTAAALPSESRVRIMAFMRAYLNVGFTIGAGLGAAALALNSHAGLIALVLANAFGLCVNAFVVSRMPTIHAPRETRTRTSPWGVLRDHPYTALSVLLSVIWLHGMIFNEIMPLWAVTMTDVPKPVLGALFALNTVMAVLLQVPATRGADSLSGSVRLMRWAGLASAIACPVIALSGMTHGWLTVAVLAAGVALTTATELWASAAQWFFQTEIPPADQRGAYVGGSRSIAGVAKMVGPASLTFLAIQTGGWGWWLIALLFLGCTVAIGPIIGWVERTPRNGAAVPAPEPVTVA</sequence>
<name>A0ABV8LFH3_9ACTN</name>
<evidence type="ECO:0000256" key="3">
    <source>
        <dbReference type="ARBA" id="ARBA00022475"/>
    </source>
</evidence>
<dbReference type="Proteomes" id="UP001595816">
    <property type="component" value="Unassembled WGS sequence"/>
</dbReference>